<comment type="caution">
    <text evidence="1">The sequence shown here is derived from an EMBL/GenBank/DDBJ whole genome shotgun (WGS) entry which is preliminary data.</text>
</comment>
<evidence type="ECO:0000313" key="1">
    <source>
        <dbReference type="EMBL" id="KAL2866226.1"/>
    </source>
</evidence>
<keyword evidence="2" id="KW-1185">Reference proteome</keyword>
<evidence type="ECO:0000313" key="2">
    <source>
        <dbReference type="Proteomes" id="UP001610432"/>
    </source>
</evidence>
<sequence>MAPYCLSVRWRATVGTKAACGVQATETSAAVSLCGYGLGVPRSLRNTVSQRIRAERSDNLDRTVSLECLGAQATTAEPSRMSRLAWAWTISWRFCRLSRGEHDGSYSPCSRQTRRRNWKRKANAALRPDGHEMRSRQINPPLSSFCQRHQHIDPCDLLITRRHFLRNETIGRVLPVMRQRPESNPTLILFGAWLFRREAK</sequence>
<organism evidence="1 2">
    <name type="scientific">Aspergillus lucknowensis</name>
    <dbReference type="NCBI Taxonomy" id="176173"/>
    <lineage>
        <taxon>Eukaryota</taxon>
        <taxon>Fungi</taxon>
        <taxon>Dikarya</taxon>
        <taxon>Ascomycota</taxon>
        <taxon>Pezizomycotina</taxon>
        <taxon>Eurotiomycetes</taxon>
        <taxon>Eurotiomycetidae</taxon>
        <taxon>Eurotiales</taxon>
        <taxon>Aspergillaceae</taxon>
        <taxon>Aspergillus</taxon>
        <taxon>Aspergillus subgen. Nidulantes</taxon>
    </lineage>
</organism>
<gene>
    <name evidence="1" type="ORF">BJX67DRAFT_141882</name>
</gene>
<dbReference type="GeneID" id="98139737"/>
<accession>A0ABR4LNV8</accession>
<proteinExistence type="predicted"/>
<dbReference type="Proteomes" id="UP001610432">
    <property type="component" value="Unassembled WGS sequence"/>
</dbReference>
<reference evidence="1 2" key="1">
    <citation type="submission" date="2024-07" db="EMBL/GenBank/DDBJ databases">
        <title>Section-level genome sequencing and comparative genomics of Aspergillus sections Usti and Cavernicolus.</title>
        <authorList>
            <consortium name="Lawrence Berkeley National Laboratory"/>
            <person name="Nybo J.L."/>
            <person name="Vesth T.C."/>
            <person name="Theobald S."/>
            <person name="Frisvad J.C."/>
            <person name="Larsen T.O."/>
            <person name="Kjaerboelling I."/>
            <person name="Rothschild-Mancinelli K."/>
            <person name="Lyhne E.K."/>
            <person name="Kogle M.E."/>
            <person name="Barry K."/>
            <person name="Clum A."/>
            <person name="Na H."/>
            <person name="Ledsgaard L."/>
            <person name="Lin J."/>
            <person name="Lipzen A."/>
            <person name="Kuo A."/>
            <person name="Riley R."/>
            <person name="Mondo S."/>
            <person name="Labutti K."/>
            <person name="Haridas S."/>
            <person name="Pangalinan J."/>
            <person name="Salamov A.A."/>
            <person name="Simmons B.A."/>
            <person name="Magnuson J.K."/>
            <person name="Chen J."/>
            <person name="Drula E."/>
            <person name="Henrissat B."/>
            <person name="Wiebenga A."/>
            <person name="Lubbers R.J."/>
            <person name="Gomes A.C."/>
            <person name="Macurrencykelacurrency M.R."/>
            <person name="Stajich J."/>
            <person name="Grigoriev I.V."/>
            <person name="Mortensen U.H."/>
            <person name="De Vries R.P."/>
            <person name="Baker S.E."/>
            <person name="Andersen M.R."/>
        </authorList>
    </citation>
    <scope>NUCLEOTIDE SEQUENCE [LARGE SCALE GENOMIC DNA]</scope>
    <source>
        <strain evidence="1 2">CBS 449.75</strain>
    </source>
</reference>
<protein>
    <submittedName>
        <fullName evidence="1">Uncharacterized protein</fullName>
    </submittedName>
</protein>
<name>A0ABR4LNV8_9EURO</name>
<dbReference type="EMBL" id="JBFXLQ010000026">
    <property type="protein sequence ID" value="KAL2866226.1"/>
    <property type="molecule type" value="Genomic_DNA"/>
</dbReference>
<dbReference type="RefSeq" id="XP_070885205.1">
    <property type="nucleotide sequence ID" value="XM_071024665.1"/>
</dbReference>